<evidence type="ECO:0000256" key="10">
    <source>
        <dbReference type="ARBA" id="ARBA00022958"/>
    </source>
</evidence>
<keyword evidence="12" id="KW-0963">Cytoplasm</keyword>
<accession>A0A2W5BA87</accession>
<evidence type="ECO:0000256" key="12">
    <source>
        <dbReference type="HAMAP-Rule" id="MF_01987"/>
    </source>
</evidence>
<keyword evidence="5 12" id="KW-0479">Metal-binding</keyword>
<feature type="binding site" evidence="12">
    <location>
        <position position="283"/>
    </location>
    <ligand>
        <name>K(+)</name>
        <dbReference type="ChEBI" id="CHEBI:29103"/>
    </ligand>
</feature>
<evidence type="ECO:0000256" key="6">
    <source>
        <dbReference type="ARBA" id="ARBA00022741"/>
    </source>
</evidence>
<feature type="binding site" evidence="12">
    <location>
        <begin position="66"/>
        <end position="70"/>
    </location>
    <ligand>
        <name>substrate</name>
    </ligand>
</feature>
<keyword evidence="8 12" id="KW-0067">ATP-binding</keyword>
<feature type="binding site" evidence="12">
    <location>
        <position position="285"/>
    </location>
    <ligand>
        <name>K(+)</name>
        <dbReference type="ChEBI" id="CHEBI:29103"/>
    </ligand>
</feature>
<feature type="active site" description="Proton acceptor" evidence="12">
    <location>
        <position position="289"/>
    </location>
</feature>
<dbReference type="InterPro" id="IPR011611">
    <property type="entry name" value="PfkB_dom"/>
</dbReference>
<gene>
    <name evidence="12" type="primary">rbsK</name>
    <name evidence="15" type="ORF">DI609_02070</name>
</gene>
<keyword evidence="6 12" id="KW-0547">Nucleotide-binding</keyword>
<dbReference type="PROSITE" id="PS00583">
    <property type="entry name" value="PFKB_KINASES_1"/>
    <property type="match status" value="1"/>
</dbReference>
<evidence type="ECO:0000256" key="4">
    <source>
        <dbReference type="ARBA" id="ARBA00022679"/>
    </source>
</evidence>
<dbReference type="PRINTS" id="PR00990">
    <property type="entry name" value="RIBOKINASE"/>
</dbReference>
<organism evidence="15 16">
    <name type="scientific">Corynebacterium urealyticum</name>
    <dbReference type="NCBI Taxonomy" id="43771"/>
    <lineage>
        <taxon>Bacteria</taxon>
        <taxon>Bacillati</taxon>
        <taxon>Actinomycetota</taxon>
        <taxon>Actinomycetes</taxon>
        <taxon>Mycobacteriales</taxon>
        <taxon>Corynebacteriaceae</taxon>
        <taxon>Corynebacterium</taxon>
    </lineage>
</organism>
<dbReference type="SUPFAM" id="SSF53613">
    <property type="entry name" value="Ribokinase-like"/>
    <property type="match status" value="1"/>
</dbReference>
<evidence type="ECO:0000256" key="3">
    <source>
        <dbReference type="ARBA" id="ARBA00016943"/>
    </source>
</evidence>
<comment type="subunit">
    <text evidence="12">Homodimer.</text>
</comment>
<dbReference type="PANTHER" id="PTHR10584:SF166">
    <property type="entry name" value="RIBOKINASE"/>
    <property type="match status" value="1"/>
</dbReference>
<dbReference type="HAMAP" id="MF_01987">
    <property type="entry name" value="Ribokinase"/>
    <property type="match status" value="1"/>
</dbReference>
<name>A0A2W5BA87_9CORY</name>
<protein>
    <recommendedName>
        <fullName evidence="3 12">Ribokinase</fullName>
        <shortName evidence="12">RK</shortName>
        <ecNumber evidence="2 12">2.7.1.15</ecNumber>
    </recommendedName>
</protein>
<evidence type="ECO:0000256" key="11">
    <source>
        <dbReference type="ARBA" id="ARBA00023277"/>
    </source>
</evidence>
<evidence type="ECO:0000259" key="14">
    <source>
        <dbReference type="Pfam" id="PF00294"/>
    </source>
</evidence>
<keyword evidence="7 12" id="KW-0418">Kinase</keyword>
<dbReference type="InterPro" id="IPR011877">
    <property type="entry name" value="Ribokinase"/>
</dbReference>
<dbReference type="EMBL" id="QFNY01000028">
    <property type="protein sequence ID" value="PZP02723.1"/>
    <property type="molecule type" value="Genomic_DNA"/>
</dbReference>
<evidence type="ECO:0000256" key="1">
    <source>
        <dbReference type="ARBA" id="ARBA00005380"/>
    </source>
</evidence>
<dbReference type="CDD" id="cd01174">
    <property type="entry name" value="ribokinase"/>
    <property type="match status" value="1"/>
</dbReference>
<dbReference type="Gene3D" id="3.40.1190.20">
    <property type="match status" value="1"/>
</dbReference>
<feature type="binding site" evidence="12">
    <location>
        <position position="289"/>
    </location>
    <ligand>
        <name>substrate</name>
    </ligand>
</feature>
<dbReference type="Proteomes" id="UP000249451">
    <property type="component" value="Unassembled WGS sequence"/>
</dbReference>
<dbReference type="UniPathway" id="UPA00916">
    <property type="reaction ID" value="UER00889"/>
</dbReference>
<comment type="similarity">
    <text evidence="1">Belongs to the carbohydrate kinase pfkB family.</text>
</comment>
<dbReference type="InterPro" id="IPR002139">
    <property type="entry name" value="Ribo/fructo_kinase"/>
</dbReference>
<comment type="subcellular location">
    <subcellularLocation>
        <location evidence="12">Cytoplasm</location>
    </subcellularLocation>
</comment>
<dbReference type="GO" id="GO:0004747">
    <property type="term" value="F:ribokinase activity"/>
    <property type="evidence" value="ECO:0007669"/>
    <property type="project" value="UniProtKB-UniRule"/>
</dbReference>
<comment type="activity regulation">
    <text evidence="12">Activated by a monovalent cation that binds near, but not in, the active site. The most likely occupant of the site in vivo is potassium. Ion binding induces a conformational change that may alter substrate affinity.</text>
</comment>
<feature type="compositionally biased region" description="Polar residues" evidence="13">
    <location>
        <begin position="1"/>
        <end position="11"/>
    </location>
</feature>
<comment type="similarity">
    <text evidence="12">Belongs to the carbohydrate kinase PfkB family. Ribokinase subfamily.</text>
</comment>
<dbReference type="GO" id="GO:0005829">
    <property type="term" value="C:cytosol"/>
    <property type="evidence" value="ECO:0007669"/>
    <property type="project" value="TreeGrafter"/>
</dbReference>
<dbReference type="GO" id="GO:0019303">
    <property type="term" value="P:D-ribose catabolic process"/>
    <property type="evidence" value="ECO:0007669"/>
    <property type="project" value="UniProtKB-UniRule"/>
</dbReference>
<comment type="caution">
    <text evidence="15">The sequence shown here is derived from an EMBL/GenBank/DDBJ whole genome shotgun (WGS) entry which is preliminary data.</text>
</comment>
<keyword evidence="10 12" id="KW-0630">Potassium</keyword>
<evidence type="ECO:0000256" key="8">
    <source>
        <dbReference type="ARBA" id="ARBA00022840"/>
    </source>
</evidence>
<feature type="binding site" evidence="12">
    <location>
        <begin position="38"/>
        <end position="40"/>
    </location>
    <ligand>
        <name>substrate</name>
    </ligand>
</feature>
<feature type="binding site" evidence="12">
    <location>
        <begin position="288"/>
        <end position="289"/>
    </location>
    <ligand>
        <name>ATP</name>
        <dbReference type="ChEBI" id="CHEBI:30616"/>
    </ligand>
</feature>
<evidence type="ECO:0000313" key="16">
    <source>
        <dbReference type="Proteomes" id="UP000249451"/>
    </source>
</evidence>
<feature type="binding site" evidence="12">
    <location>
        <position position="328"/>
    </location>
    <ligand>
        <name>K(+)</name>
        <dbReference type="ChEBI" id="CHEBI:29103"/>
    </ligand>
</feature>
<comment type="catalytic activity">
    <reaction evidence="12">
        <text>D-ribose + ATP = D-ribose 5-phosphate + ADP + H(+)</text>
        <dbReference type="Rhea" id="RHEA:13697"/>
        <dbReference type="ChEBI" id="CHEBI:15378"/>
        <dbReference type="ChEBI" id="CHEBI:30616"/>
        <dbReference type="ChEBI" id="CHEBI:47013"/>
        <dbReference type="ChEBI" id="CHEBI:78346"/>
        <dbReference type="ChEBI" id="CHEBI:456216"/>
        <dbReference type="EC" id="2.7.1.15"/>
    </reaction>
</comment>
<dbReference type="PANTHER" id="PTHR10584">
    <property type="entry name" value="SUGAR KINASE"/>
    <property type="match status" value="1"/>
</dbReference>
<evidence type="ECO:0000256" key="2">
    <source>
        <dbReference type="ARBA" id="ARBA00012035"/>
    </source>
</evidence>
<comment type="pathway">
    <text evidence="12">Carbohydrate metabolism; D-ribose degradation; D-ribose 5-phosphate from beta-D-ribopyranose: step 2/2.</text>
</comment>
<feature type="domain" description="Carbohydrate kinase PfkB" evidence="14">
    <location>
        <begin position="31"/>
        <end position="329"/>
    </location>
</feature>
<keyword evidence="11 12" id="KW-0119">Carbohydrate metabolism</keyword>
<evidence type="ECO:0000256" key="13">
    <source>
        <dbReference type="SAM" id="MobiDB-lite"/>
    </source>
</evidence>
<dbReference type="InterPro" id="IPR002173">
    <property type="entry name" value="Carboh/pur_kinase_PfkB_CS"/>
</dbReference>
<dbReference type="GO" id="GO:0005524">
    <property type="term" value="F:ATP binding"/>
    <property type="evidence" value="ECO:0007669"/>
    <property type="project" value="UniProtKB-UniRule"/>
</dbReference>
<dbReference type="GO" id="GO:0046872">
    <property type="term" value="F:metal ion binding"/>
    <property type="evidence" value="ECO:0007669"/>
    <property type="project" value="UniProtKB-KW"/>
</dbReference>
<dbReference type="InterPro" id="IPR029056">
    <property type="entry name" value="Ribokinase-like"/>
</dbReference>
<evidence type="ECO:0000256" key="5">
    <source>
        <dbReference type="ARBA" id="ARBA00022723"/>
    </source>
</evidence>
<dbReference type="Pfam" id="PF00294">
    <property type="entry name" value="PfkB"/>
    <property type="match status" value="1"/>
</dbReference>
<sequence length="346" mass="34926">MNPGKTPSTASVDAADTPASVDANSNTAPAVLVCGSINVDTFVGLDEFPHPGETIIGRRGLQGLGGKGANQAVASARMGVETILLGAVGETSADNPSQPLDPLALLAIKELDEHGVNTAHIARTNQPTGQAFIMNDASGENIIIVTSGANELVSPAELTGLAKELADKRPIPVVLAQGELTPEHSAELPALAEAIGARLILNLAPVTTKDADLVAASDPIILNELEAADITGLPRETPTEELFAALKDVARTCVVTLGPAGAAVIDEDGVTRVPAPQMETIVDTTGAGDAFCGTLAAAVATGSSLVDATRVAVAAGSLATQKAGAAASYATEAEIRDLAAEQDNRS</sequence>
<feature type="binding site" evidence="12">
    <location>
        <position position="179"/>
    </location>
    <ligand>
        <name>substrate</name>
    </ligand>
</feature>
<reference evidence="15 16" key="1">
    <citation type="submission" date="2017-11" db="EMBL/GenBank/DDBJ databases">
        <title>Infants hospitalized years apart are colonized by the same room-sourced microbial strains.</title>
        <authorList>
            <person name="Brooks B."/>
            <person name="Olm M.R."/>
            <person name="Firek B.A."/>
            <person name="Baker R."/>
            <person name="Thomas B.C."/>
            <person name="Morowitz M.J."/>
            <person name="Banfield J.F."/>
        </authorList>
    </citation>
    <scope>NUCLEOTIDE SEQUENCE [LARGE SCALE GENOMIC DNA]</scope>
    <source>
        <strain evidence="15">S2_012_000_R3_87</strain>
    </source>
</reference>
<evidence type="ECO:0000256" key="9">
    <source>
        <dbReference type="ARBA" id="ARBA00022842"/>
    </source>
</evidence>
<feature type="binding site" evidence="12">
    <location>
        <begin position="256"/>
        <end position="261"/>
    </location>
    <ligand>
        <name>ATP</name>
        <dbReference type="ChEBI" id="CHEBI:30616"/>
    </ligand>
</feature>
<feature type="binding site" evidence="12">
    <location>
        <position position="324"/>
    </location>
    <ligand>
        <name>K(+)</name>
        <dbReference type="ChEBI" id="CHEBI:29103"/>
    </ligand>
</feature>
<feature type="region of interest" description="Disordered" evidence="13">
    <location>
        <begin position="1"/>
        <end position="24"/>
    </location>
</feature>
<dbReference type="EC" id="2.7.1.15" evidence="2 12"/>
<feature type="binding site" evidence="12">
    <location>
        <position position="322"/>
    </location>
    <ligand>
        <name>K(+)</name>
        <dbReference type="ChEBI" id="CHEBI:29103"/>
    </ligand>
</feature>
<feature type="binding site" evidence="12">
    <location>
        <position position="319"/>
    </location>
    <ligand>
        <name>K(+)</name>
        <dbReference type="ChEBI" id="CHEBI:29103"/>
    </ligand>
</feature>
<comment type="function">
    <text evidence="12">Catalyzes the phosphorylation of ribose at O-5 in a reaction requiring ATP and magnesium. The resulting D-ribose-5-phosphate can then be used either for sythesis of nucleotides, histidine, and tryptophan, or as a component of the pentose phosphate pathway.</text>
</comment>
<evidence type="ECO:0000313" key="15">
    <source>
        <dbReference type="EMBL" id="PZP02723.1"/>
    </source>
</evidence>
<keyword evidence="9 12" id="KW-0460">Magnesium</keyword>
<comment type="cofactor">
    <cofactor evidence="12">
        <name>Mg(2+)</name>
        <dbReference type="ChEBI" id="CHEBI:18420"/>
    </cofactor>
    <text evidence="12">Requires a divalent cation, most likely magnesium in vivo, as an electrophilic catalyst to aid phosphoryl group transfer. It is the chelate of the metal and the nucleotide that is the actual substrate.</text>
</comment>
<comment type="caution">
    <text evidence="12">Lacks conserved residue(s) required for the propagation of feature annotation.</text>
</comment>
<keyword evidence="4 12" id="KW-0808">Transferase</keyword>
<feature type="binding site" evidence="12">
    <location>
        <position position="223"/>
    </location>
    <ligand>
        <name>ATP</name>
        <dbReference type="ChEBI" id="CHEBI:30616"/>
    </ligand>
</feature>
<proteinExistence type="inferred from homology"/>
<evidence type="ECO:0000256" key="7">
    <source>
        <dbReference type="ARBA" id="ARBA00022777"/>
    </source>
</evidence>
<dbReference type="AlphaFoldDB" id="A0A2W5BA87"/>